<dbReference type="AlphaFoldDB" id="A0A4Z1G2N8"/>
<evidence type="ECO:0000313" key="2">
    <source>
        <dbReference type="Proteomes" id="UP000297910"/>
    </source>
</evidence>
<reference evidence="1 2" key="1">
    <citation type="submission" date="2017-12" db="EMBL/GenBank/DDBJ databases">
        <title>Comparative genomics of Botrytis spp.</title>
        <authorList>
            <person name="Valero-Jimenez C.A."/>
            <person name="Tapia P."/>
            <person name="Veloso J."/>
            <person name="Silva-Moreno E."/>
            <person name="Staats M."/>
            <person name="Valdes J.H."/>
            <person name="Van Kan J.A.L."/>
        </authorList>
    </citation>
    <scope>NUCLEOTIDE SEQUENCE [LARGE SCALE GENOMIC DNA]</scope>
    <source>
        <strain evidence="1 2">Bp0003</strain>
    </source>
</reference>
<dbReference type="EMBL" id="PQXI01000025">
    <property type="protein sequence ID" value="TGO28633.1"/>
    <property type="molecule type" value="Genomic_DNA"/>
</dbReference>
<gene>
    <name evidence="1" type="ORF">BPAE_0025g00420</name>
</gene>
<dbReference type="Proteomes" id="UP000297910">
    <property type="component" value="Unassembled WGS sequence"/>
</dbReference>
<organism evidence="1 2">
    <name type="scientific">Botrytis paeoniae</name>
    <dbReference type="NCBI Taxonomy" id="278948"/>
    <lineage>
        <taxon>Eukaryota</taxon>
        <taxon>Fungi</taxon>
        <taxon>Dikarya</taxon>
        <taxon>Ascomycota</taxon>
        <taxon>Pezizomycotina</taxon>
        <taxon>Leotiomycetes</taxon>
        <taxon>Helotiales</taxon>
        <taxon>Sclerotiniaceae</taxon>
        <taxon>Botrytis</taxon>
    </lineage>
</organism>
<comment type="caution">
    <text evidence="1">The sequence shown here is derived from an EMBL/GenBank/DDBJ whole genome shotgun (WGS) entry which is preliminary data.</text>
</comment>
<name>A0A4Z1G2N8_9HELO</name>
<evidence type="ECO:0008006" key="3">
    <source>
        <dbReference type="Google" id="ProtNLM"/>
    </source>
</evidence>
<sequence length="370" mass="42481">MMDRITQTARTDAVVMAKNKSTAHNHAVSQEQRKSTSTALLPLPAEIIRMIAKLLPENYAACFTLCSRSMKEILGDQYLKAMKNPPHQTFNFLRKVEMNFVALLAKDLPQHFACFECARIHRARTIKWPNNINDHLGCVQCTRSRQNIYCLMFLSPFEIHFPQVYLAAKQHRSGIDIGFPLEAFRHQEVTHDQSTNVTTLLSVDARFVSNELLLRSQTWVLVPRSQKDRIIENIAHDRLSTRVCKHSARDSLEFMVSELVRSKSSLTRTVQCHHCWMDFGIRQKHCGEAGTAIIITRWINLGAGLDPKDCKWQCHIGRKCLRHKQPLVNIQKAFEDQEGLSMEEFTSGNYEKLLSERRNQPSNRGPDDVA</sequence>
<keyword evidence="2" id="KW-1185">Reference proteome</keyword>
<protein>
    <recommendedName>
        <fullName evidence="3">F-box domain-containing protein</fullName>
    </recommendedName>
</protein>
<accession>A0A4Z1G2N8</accession>
<evidence type="ECO:0000313" key="1">
    <source>
        <dbReference type="EMBL" id="TGO28633.1"/>
    </source>
</evidence>
<proteinExistence type="predicted"/>